<evidence type="ECO:0000313" key="2">
    <source>
        <dbReference type="EMBL" id="KAJ4957265.1"/>
    </source>
</evidence>
<evidence type="ECO:0000313" key="3">
    <source>
        <dbReference type="Proteomes" id="UP001141806"/>
    </source>
</evidence>
<sequence length="222" mass="24868">MLVFFLAMGPFHLVFLAQSIVVSNRPARKHHQGNMTHVVLVEVSHGIEVGLFSHDLVIAVWDLSPRVEARMMVAAPDREAEMEVEEVVLQRHVMEVVVDWSETVLVRYSQRFHDPEVINGVKFSQILGFRFHDSIVGDFFRVRLDCVGGDDGRFGVGIWQIVGRIPLSEEIYMFLDLNTSLGLGEKQKGEDDGGNYGDCVSHIVPTKKTMSVREGDTGMGSL</sequence>
<dbReference type="AlphaFoldDB" id="A0A9Q0H381"/>
<evidence type="ECO:0000256" key="1">
    <source>
        <dbReference type="SAM" id="SignalP"/>
    </source>
</evidence>
<accession>A0A9Q0H381</accession>
<keyword evidence="3" id="KW-1185">Reference proteome</keyword>
<proteinExistence type="predicted"/>
<protein>
    <submittedName>
        <fullName evidence="2">Uncharacterized protein</fullName>
    </submittedName>
</protein>
<keyword evidence="1" id="KW-0732">Signal</keyword>
<gene>
    <name evidence="2" type="ORF">NE237_014048</name>
</gene>
<dbReference type="Proteomes" id="UP001141806">
    <property type="component" value="Unassembled WGS sequence"/>
</dbReference>
<reference evidence="2" key="1">
    <citation type="journal article" date="2023" name="Plant J.">
        <title>The genome of the king protea, Protea cynaroides.</title>
        <authorList>
            <person name="Chang J."/>
            <person name="Duong T.A."/>
            <person name="Schoeman C."/>
            <person name="Ma X."/>
            <person name="Roodt D."/>
            <person name="Barker N."/>
            <person name="Li Z."/>
            <person name="Van de Peer Y."/>
            <person name="Mizrachi E."/>
        </authorList>
    </citation>
    <scope>NUCLEOTIDE SEQUENCE</scope>
    <source>
        <tissue evidence="2">Young leaves</tissue>
    </source>
</reference>
<dbReference type="EMBL" id="JAMYWD010000011">
    <property type="protein sequence ID" value="KAJ4957265.1"/>
    <property type="molecule type" value="Genomic_DNA"/>
</dbReference>
<name>A0A9Q0H381_9MAGN</name>
<feature type="chain" id="PRO_5040293108" evidence="1">
    <location>
        <begin position="20"/>
        <end position="222"/>
    </location>
</feature>
<feature type="signal peptide" evidence="1">
    <location>
        <begin position="1"/>
        <end position="19"/>
    </location>
</feature>
<comment type="caution">
    <text evidence="2">The sequence shown here is derived from an EMBL/GenBank/DDBJ whole genome shotgun (WGS) entry which is preliminary data.</text>
</comment>
<organism evidence="2 3">
    <name type="scientific">Protea cynaroides</name>
    <dbReference type="NCBI Taxonomy" id="273540"/>
    <lineage>
        <taxon>Eukaryota</taxon>
        <taxon>Viridiplantae</taxon>
        <taxon>Streptophyta</taxon>
        <taxon>Embryophyta</taxon>
        <taxon>Tracheophyta</taxon>
        <taxon>Spermatophyta</taxon>
        <taxon>Magnoliopsida</taxon>
        <taxon>Proteales</taxon>
        <taxon>Proteaceae</taxon>
        <taxon>Protea</taxon>
    </lineage>
</organism>